<dbReference type="Proteomes" id="UP000002320">
    <property type="component" value="Unassembled WGS sequence"/>
</dbReference>
<accession>B0WJF2</accession>
<reference evidence="2" key="1">
    <citation type="submission" date="2007-03" db="EMBL/GenBank/DDBJ databases">
        <title>Annotation of Culex pipiens quinquefasciatus.</title>
        <authorList>
            <consortium name="The Broad Institute Genome Sequencing Platform"/>
            <person name="Atkinson P.W."/>
            <person name="Hemingway J."/>
            <person name="Christensen B.M."/>
            <person name="Higgs S."/>
            <person name="Kodira C."/>
            <person name="Hannick L."/>
            <person name="Megy K."/>
            <person name="O'Leary S."/>
            <person name="Pearson M."/>
            <person name="Haas B.J."/>
            <person name="Mauceli E."/>
            <person name="Wortman J.R."/>
            <person name="Lee N.H."/>
            <person name="Guigo R."/>
            <person name="Stanke M."/>
            <person name="Alvarado L."/>
            <person name="Amedeo P."/>
            <person name="Antoine C.H."/>
            <person name="Arensburger P."/>
            <person name="Bidwell S.L."/>
            <person name="Crawford M."/>
            <person name="Camaro F."/>
            <person name="Devon K."/>
            <person name="Engels R."/>
            <person name="Hammond M."/>
            <person name="Howarth C."/>
            <person name="Koehrsen M."/>
            <person name="Lawson D."/>
            <person name="Montgomery P."/>
            <person name="Nene V."/>
            <person name="Nusbaum C."/>
            <person name="Puiu D."/>
            <person name="Romero-Severson J."/>
            <person name="Severson D.W."/>
            <person name="Shumway M."/>
            <person name="Sisk P."/>
            <person name="Stolte C."/>
            <person name="Zeng Q."/>
            <person name="Eisenstadt E."/>
            <person name="Fraser-Liggett C."/>
            <person name="Strausberg R."/>
            <person name="Galagan J."/>
            <person name="Birren B."/>
            <person name="Collins F.H."/>
        </authorList>
    </citation>
    <scope>NUCLEOTIDE SEQUENCE [LARGE SCALE GENOMIC DNA]</scope>
    <source>
        <strain evidence="2">JHB</strain>
    </source>
</reference>
<feature type="compositionally biased region" description="Low complexity" evidence="1">
    <location>
        <begin position="1"/>
        <end position="20"/>
    </location>
</feature>
<sequence>MDLTGTQWTPTSSQSSDPTPNLNASGSPIAPILTVSLVRTSRQHGPDRHTVDPNLKPVQ</sequence>
<dbReference type="AlphaFoldDB" id="B0WJF2"/>
<proteinExistence type="predicted"/>
<dbReference type="VEuPathDB" id="VectorBase:CPIJ007388"/>
<dbReference type="EMBL" id="DS231959">
    <property type="protein sequence ID" value="EDS29126.1"/>
    <property type="molecule type" value="Genomic_DNA"/>
</dbReference>
<protein>
    <submittedName>
        <fullName evidence="2 3">Uncharacterized protein</fullName>
    </submittedName>
</protein>
<keyword evidence="4" id="KW-1185">Reference proteome</keyword>
<evidence type="ECO:0000313" key="4">
    <source>
        <dbReference type="Proteomes" id="UP000002320"/>
    </source>
</evidence>
<dbReference type="InParanoid" id="B0WJF2"/>
<gene>
    <name evidence="3" type="primary">6039191</name>
    <name evidence="2" type="ORF">CpipJ_CPIJ007388</name>
</gene>
<dbReference type="KEGG" id="cqu:CpipJ_CPIJ007388"/>
<evidence type="ECO:0000256" key="1">
    <source>
        <dbReference type="SAM" id="MobiDB-lite"/>
    </source>
</evidence>
<dbReference type="HOGENOM" id="CLU_2963046_0_0_1"/>
<dbReference type="EnsemblMetazoa" id="CPIJ007388-RA">
    <property type="protein sequence ID" value="CPIJ007388-PA"/>
    <property type="gene ID" value="CPIJ007388"/>
</dbReference>
<evidence type="ECO:0000313" key="3">
    <source>
        <dbReference type="EnsemblMetazoa" id="CPIJ007388-PA"/>
    </source>
</evidence>
<evidence type="ECO:0000313" key="2">
    <source>
        <dbReference type="EMBL" id="EDS29126.1"/>
    </source>
</evidence>
<feature type="region of interest" description="Disordered" evidence="1">
    <location>
        <begin position="1"/>
        <end position="59"/>
    </location>
</feature>
<name>B0WJF2_CULQU</name>
<reference evidence="3" key="2">
    <citation type="submission" date="2020-05" db="UniProtKB">
        <authorList>
            <consortium name="EnsemblMetazoa"/>
        </authorList>
    </citation>
    <scope>IDENTIFICATION</scope>
    <source>
        <strain evidence="3">JHB</strain>
    </source>
</reference>
<organism>
    <name type="scientific">Culex quinquefasciatus</name>
    <name type="common">Southern house mosquito</name>
    <name type="synonym">Culex pungens</name>
    <dbReference type="NCBI Taxonomy" id="7176"/>
    <lineage>
        <taxon>Eukaryota</taxon>
        <taxon>Metazoa</taxon>
        <taxon>Ecdysozoa</taxon>
        <taxon>Arthropoda</taxon>
        <taxon>Hexapoda</taxon>
        <taxon>Insecta</taxon>
        <taxon>Pterygota</taxon>
        <taxon>Neoptera</taxon>
        <taxon>Endopterygota</taxon>
        <taxon>Diptera</taxon>
        <taxon>Nematocera</taxon>
        <taxon>Culicoidea</taxon>
        <taxon>Culicidae</taxon>
        <taxon>Culicinae</taxon>
        <taxon>Culicini</taxon>
        <taxon>Culex</taxon>
        <taxon>Culex</taxon>
    </lineage>
</organism>